<sequence length="130" mass="14554">MIVTCHLAFYSLKWAYGYLSSRFMAGAEKYNVPPSQPPPPPLPASLIINPWNPASSVDPHLLELLVGDDSGSGYHPPEFALLLYKTWSRPELIKVFYKKLVTFKNMMAFKLEVKGVLVIMSLGSNLNIVE</sequence>
<dbReference type="AlphaFoldDB" id="A0A8W8LWU0"/>
<dbReference type="Proteomes" id="UP000005408">
    <property type="component" value="Unassembled WGS sequence"/>
</dbReference>
<evidence type="ECO:0000313" key="2">
    <source>
        <dbReference type="Proteomes" id="UP000005408"/>
    </source>
</evidence>
<protein>
    <submittedName>
        <fullName evidence="1">Uncharacterized protein</fullName>
    </submittedName>
</protein>
<accession>A0A8W8LWU0</accession>
<proteinExistence type="predicted"/>
<reference evidence="1" key="1">
    <citation type="submission" date="2022-08" db="UniProtKB">
        <authorList>
            <consortium name="EnsemblMetazoa"/>
        </authorList>
    </citation>
    <scope>IDENTIFICATION</scope>
    <source>
        <strain evidence="1">05x7-T-G4-1.051#20</strain>
    </source>
</reference>
<organism evidence="1 2">
    <name type="scientific">Magallana gigas</name>
    <name type="common">Pacific oyster</name>
    <name type="synonym">Crassostrea gigas</name>
    <dbReference type="NCBI Taxonomy" id="29159"/>
    <lineage>
        <taxon>Eukaryota</taxon>
        <taxon>Metazoa</taxon>
        <taxon>Spiralia</taxon>
        <taxon>Lophotrochozoa</taxon>
        <taxon>Mollusca</taxon>
        <taxon>Bivalvia</taxon>
        <taxon>Autobranchia</taxon>
        <taxon>Pteriomorphia</taxon>
        <taxon>Ostreida</taxon>
        <taxon>Ostreoidea</taxon>
        <taxon>Ostreidae</taxon>
        <taxon>Magallana</taxon>
    </lineage>
</organism>
<keyword evidence="2" id="KW-1185">Reference proteome</keyword>
<name>A0A8W8LWU0_MAGGI</name>
<dbReference type="EnsemblMetazoa" id="G29478.1">
    <property type="protein sequence ID" value="G29478.1:cds"/>
    <property type="gene ID" value="G29478"/>
</dbReference>
<evidence type="ECO:0000313" key="1">
    <source>
        <dbReference type="EnsemblMetazoa" id="G29478.1:cds"/>
    </source>
</evidence>